<comment type="caution">
    <text evidence="3">The sequence shown here is derived from an EMBL/GenBank/DDBJ whole genome shotgun (WGS) entry which is preliminary data.</text>
</comment>
<evidence type="ECO:0000313" key="4">
    <source>
        <dbReference type="Proteomes" id="UP001295684"/>
    </source>
</evidence>
<feature type="region of interest" description="Disordered" evidence="2">
    <location>
        <begin position="904"/>
        <end position="928"/>
    </location>
</feature>
<feature type="region of interest" description="Disordered" evidence="2">
    <location>
        <begin position="178"/>
        <end position="250"/>
    </location>
</feature>
<feature type="compositionally biased region" description="Basic residues" evidence="2">
    <location>
        <begin position="777"/>
        <end position="794"/>
    </location>
</feature>
<feature type="region of interest" description="Disordered" evidence="2">
    <location>
        <begin position="1134"/>
        <end position="1167"/>
    </location>
</feature>
<feature type="compositionally biased region" description="Basic and acidic residues" evidence="2">
    <location>
        <begin position="195"/>
        <end position="235"/>
    </location>
</feature>
<feature type="region of interest" description="Disordered" evidence="2">
    <location>
        <begin position="1"/>
        <end position="25"/>
    </location>
</feature>
<gene>
    <name evidence="3" type="ORF">ECRASSUSDP1_LOCUS10779</name>
</gene>
<feature type="region of interest" description="Disordered" evidence="2">
    <location>
        <begin position="255"/>
        <end position="274"/>
    </location>
</feature>
<feature type="compositionally biased region" description="Basic and acidic residues" evidence="2">
    <location>
        <begin position="255"/>
        <end position="269"/>
    </location>
</feature>
<feature type="compositionally biased region" description="Basic and acidic residues" evidence="2">
    <location>
        <begin position="726"/>
        <end position="757"/>
    </location>
</feature>
<dbReference type="AlphaFoldDB" id="A0AAD1XEX2"/>
<keyword evidence="4" id="KW-1185">Reference proteome</keyword>
<name>A0AAD1XEX2_EUPCR</name>
<organism evidence="3 4">
    <name type="scientific">Euplotes crassus</name>
    <dbReference type="NCBI Taxonomy" id="5936"/>
    <lineage>
        <taxon>Eukaryota</taxon>
        <taxon>Sar</taxon>
        <taxon>Alveolata</taxon>
        <taxon>Ciliophora</taxon>
        <taxon>Intramacronucleata</taxon>
        <taxon>Spirotrichea</taxon>
        <taxon>Hypotrichia</taxon>
        <taxon>Euplotida</taxon>
        <taxon>Euplotidae</taxon>
        <taxon>Moneuplotes</taxon>
    </lineage>
</organism>
<feature type="region of interest" description="Disordered" evidence="2">
    <location>
        <begin position="726"/>
        <end position="799"/>
    </location>
</feature>
<dbReference type="EMBL" id="CAMPGE010010629">
    <property type="protein sequence ID" value="CAI2369478.1"/>
    <property type="molecule type" value="Genomic_DNA"/>
</dbReference>
<evidence type="ECO:0000256" key="1">
    <source>
        <dbReference type="SAM" id="Coils"/>
    </source>
</evidence>
<feature type="coiled-coil region" evidence="1">
    <location>
        <begin position="959"/>
        <end position="986"/>
    </location>
</feature>
<feature type="compositionally biased region" description="Polar residues" evidence="2">
    <location>
        <begin position="8"/>
        <end position="25"/>
    </location>
</feature>
<accession>A0AAD1XEX2</accession>
<feature type="compositionally biased region" description="Basic residues" evidence="2">
    <location>
        <begin position="236"/>
        <end position="248"/>
    </location>
</feature>
<evidence type="ECO:0000313" key="3">
    <source>
        <dbReference type="EMBL" id="CAI2369478.1"/>
    </source>
</evidence>
<protein>
    <submittedName>
        <fullName evidence="3">Uncharacterized protein</fullName>
    </submittedName>
</protein>
<dbReference type="Proteomes" id="UP001295684">
    <property type="component" value="Unassembled WGS sequence"/>
</dbReference>
<proteinExistence type="predicted"/>
<keyword evidence="1" id="KW-0175">Coiled coil</keyword>
<evidence type="ECO:0000256" key="2">
    <source>
        <dbReference type="SAM" id="MobiDB-lite"/>
    </source>
</evidence>
<sequence length="1167" mass="134886">MSEHSQQKKSNQATPLETQFKGSNKPSLIKLDLGGLEDTISNLYSQTNNLKEKIDNVEINEETVEGIMKKIIANELKTRENKDSLANIQTKIISIEQQLLKNSELSAKLDKEILVAKASERELRSAMKREIKALNSKVFESEKRLPQIAQQFSKPIEDKLIMAYSLIDDLERQMEKFQRGEAYSSSEGEYEDDSEIHSIDNSEEVHIEELTSQKEPEGEKTDYQDPIKEQKEIIPKPKKKKKKKKNKARARDILKELQSKKNPKSKEELSSPQFTPEFKTEIENRIADLEMKIKYGLYGPDAPDLEFLKKQAENGNGDQIKVDYGEFATKRADGELFDEDQDDERLLASKYALKEAHYKEKIKKNDEAVYMMYNKYRYLTEELDLYKNTLMDKITEIDEEAEGEEQDEGEGNKEKFEPILPKKIEDLTPEEKDYNLYILSKELKLTRWNSTLDSAVQILKKNNVENNAHIREQKVLIDQIMQRFSNTEENTKILRTALKDFKLEVKDVMKSAKTNSDLRDAIKDGKLNPFNNFVLQLSQHITRSILSSDEILASLDKNQFDPSDLEEQMNQLKQQFHSITFDLADKSGKSYVDTIFSDLRESIHNIGLQMNDVKNRSELKITSIKDLANDETLEKIFKELVDGRYKEYEKNLAKVLGRQDTIQSDLEKCFEDYHYMMSLKIKIEANEQRLDKMMKILENNAFEDEGFSPDLSDGSVTDEKLDEMGSEIIKGENTESGEGDKELKLKNRSSKEIRHSESSSTLQPPKDSLQPPNSSKSSRKASHFQKRPHPKPSSKKIGALKVMFVNMEAQMKDIKAKMEQREQYDQIISNSASELTDSMGDTESVRNLLKLEFQGMKQLVGKQQMSILKIENVLRLLNDWKNELDITKILHDELDGLQLQDLTKENEEKEESVKPESPEKNATMEDDNKKLLDFKLTVQENVKKELHEKIDRRQFRLANNSMIRKMEKIEKNIEDLSKLNRQQREYAKPLSTLFKTNEKCISCNRKFPKTNDESLIEEQDKKKRQKQNKYVFKEIYKNAPKLGSGYSRILSTLNDVNDINTLTVEGSFAKTEDSRVMIPSVEIVQNKNHMSGIMSNHRRNNSNSNRNTQKVLPKVNLSGSVSILPSINTSLNKGVKGEPKLKTKRFTNRNFGGEHTHRKYGSRDNEL</sequence>
<reference evidence="3" key="1">
    <citation type="submission" date="2023-07" db="EMBL/GenBank/DDBJ databases">
        <authorList>
            <consortium name="AG Swart"/>
            <person name="Singh M."/>
            <person name="Singh A."/>
            <person name="Seah K."/>
            <person name="Emmerich C."/>
        </authorList>
    </citation>
    <scope>NUCLEOTIDE SEQUENCE</scope>
    <source>
        <strain evidence="3">DP1</strain>
    </source>
</reference>